<evidence type="ECO:0000313" key="4">
    <source>
        <dbReference type="EMBL" id="MDI5961881.1"/>
    </source>
</evidence>
<dbReference type="EMBL" id="JAAGKO020000003">
    <property type="protein sequence ID" value="MDI5961881.1"/>
    <property type="molecule type" value="Genomic_DNA"/>
</dbReference>
<feature type="domain" description="DUF8017" evidence="3">
    <location>
        <begin position="159"/>
        <end position="341"/>
    </location>
</feature>
<dbReference type="Proteomes" id="UP001156398">
    <property type="component" value="Unassembled WGS sequence"/>
</dbReference>
<protein>
    <recommendedName>
        <fullName evidence="3">DUF8017 domain-containing protein</fullName>
    </recommendedName>
</protein>
<feature type="region of interest" description="Disordered" evidence="1">
    <location>
        <begin position="130"/>
        <end position="161"/>
    </location>
</feature>
<proteinExistence type="predicted"/>
<evidence type="ECO:0000256" key="2">
    <source>
        <dbReference type="SAM" id="Phobius"/>
    </source>
</evidence>
<feature type="region of interest" description="Disordered" evidence="1">
    <location>
        <begin position="1"/>
        <end position="91"/>
    </location>
</feature>
<dbReference type="RefSeq" id="WP_282704401.1">
    <property type="nucleotide sequence ID" value="NZ_JAAGKO020000003.1"/>
</dbReference>
<accession>A0ABT6VX84</accession>
<evidence type="ECO:0000259" key="3">
    <source>
        <dbReference type="Pfam" id="PF26056"/>
    </source>
</evidence>
<gene>
    <name evidence="4" type="ORF">POF43_003945</name>
</gene>
<dbReference type="InterPro" id="IPR058330">
    <property type="entry name" value="DUF8017"/>
</dbReference>
<keyword evidence="2" id="KW-1133">Transmembrane helix</keyword>
<feature type="compositionally biased region" description="Low complexity" evidence="1">
    <location>
        <begin position="130"/>
        <end position="143"/>
    </location>
</feature>
<evidence type="ECO:0000256" key="1">
    <source>
        <dbReference type="SAM" id="MobiDB-lite"/>
    </source>
</evidence>
<keyword evidence="2" id="KW-0812">Transmembrane</keyword>
<dbReference type="Pfam" id="PF26056">
    <property type="entry name" value="DUF8017"/>
    <property type="match status" value="1"/>
</dbReference>
<keyword evidence="5" id="KW-1185">Reference proteome</keyword>
<evidence type="ECO:0000313" key="5">
    <source>
        <dbReference type="Proteomes" id="UP001156398"/>
    </source>
</evidence>
<comment type="caution">
    <text evidence="4">The sequence shown here is derived from an EMBL/GenBank/DDBJ whole genome shotgun (WGS) entry which is preliminary data.</text>
</comment>
<feature type="region of interest" description="Disordered" evidence="1">
    <location>
        <begin position="222"/>
        <end position="242"/>
    </location>
</feature>
<feature type="compositionally biased region" description="Pro residues" evidence="1">
    <location>
        <begin position="39"/>
        <end position="62"/>
    </location>
</feature>
<name>A0ABT6VX84_9ACTN</name>
<reference evidence="4 5" key="1">
    <citation type="submission" date="2023-05" db="EMBL/GenBank/DDBJ databases">
        <title>Streptantibioticus silvisoli sp. nov., acidotolerant actinomycetes 1 from pine litter.</title>
        <authorList>
            <person name="Swiecimska M."/>
            <person name="Golinska P."/>
            <person name="Sangal V."/>
            <person name="Wachnowicz B."/>
            <person name="Goodfellow M."/>
        </authorList>
    </citation>
    <scope>NUCLEOTIDE SEQUENCE [LARGE SCALE GENOMIC DNA]</scope>
    <source>
        <strain evidence="4 5">SL54</strain>
    </source>
</reference>
<sequence length="342" mass="35029">MWPGDQQSGGERDERDFPQQQPSSPPPSQPSGPAGPQGPYQPPSPYGPVPPQPQPWNAPGQPPVQGFASPAAPPPQYSGGIRPQDPVSAGRSGRRNAAIAISVAAAVVLVAAGVSVAVFSGGGHRLPWAGPAASHSPSTSASPTPDPAQTDTLHSGAAKPVVPGWKTMVDGQRQVAFDVPPEWKLQTPSFAEYIQDPDGAVKIGVNAVALLGGPTCGGSNGLAGAGTRNDTKAADSRSAAENAARTWASNGFGGAKHSKGKLKLDSAPFSNAHGIKGTLATATETFSQSGGTCPKNGEVQAIAWRGYHHMMSEWVFWTGTGAPATPQQDVIKLIEGSIRPTS</sequence>
<feature type="transmembrane region" description="Helical" evidence="2">
    <location>
        <begin position="97"/>
        <end position="119"/>
    </location>
</feature>
<keyword evidence="2" id="KW-0472">Membrane</keyword>
<organism evidence="4 5">
    <name type="scientific">Streptantibioticus silvisoli</name>
    <dbReference type="NCBI Taxonomy" id="2705255"/>
    <lineage>
        <taxon>Bacteria</taxon>
        <taxon>Bacillati</taxon>
        <taxon>Actinomycetota</taxon>
        <taxon>Actinomycetes</taxon>
        <taxon>Kitasatosporales</taxon>
        <taxon>Streptomycetaceae</taxon>
        <taxon>Streptantibioticus</taxon>
    </lineage>
</organism>